<dbReference type="PANTHER" id="PTHR19134:SF562">
    <property type="entry name" value="PROTEIN-TYROSINE-PHOSPHATASE"/>
    <property type="match status" value="1"/>
</dbReference>
<dbReference type="GO" id="GO:0008045">
    <property type="term" value="P:motor neuron axon guidance"/>
    <property type="evidence" value="ECO:0007669"/>
    <property type="project" value="TreeGrafter"/>
</dbReference>
<dbReference type="InterPro" id="IPR003595">
    <property type="entry name" value="Tyr_Pase_cat"/>
</dbReference>
<evidence type="ECO:0000256" key="4">
    <source>
        <dbReference type="ARBA" id="ARBA00022912"/>
    </source>
</evidence>
<organism evidence="7 8">
    <name type="scientific">Ditylenchus destructor</name>
    <dbReference type="NCBI Taxonomy" id="166010"/>
    <lineage>
        <taxon>Eukaryota</taxon>
        <taxon>Metazoa</taxon>
        <taxon>Ecdysozoa</taxon>
        <taxon>Nematoda</taxon>
        <taxon>Chromadorea</taxon>
        <taxon>Rhabditida</taxon>
        <taxon>Tylenchina</taxon>
        <taxon>Tylenchomorpha</taxon>
        <taxon>Sphaerularioidea</taxon>
        <taxon>Anguinidae</taxon>
        <taxon>Anguininae</taxon>
        <taxon>Ditylenchus</taxon>
    </lineage>
</organism>
<dbReference type="PROSITE" id="PS50056">
    <property type="entry name" value="TYR_PHOSPHATASE_2"/>
    <property type="match status" value="1"/>
</dbReference>
<proteinExistence type="inferred from homology"/>
<dbReference type="PANTHER" id="PTHR19134">
    <property type="entry name" value="RECEPTOR-TYPE TYROSINE-PROTEIN PHOSPHATASE"/>
    <property type="match status" value="1"/>
</dbReference>
<dbReference type="PRINTS" id="PR00700">
    <property type="entry name" value="PRTYPHPHTASE"/>
</dbReference>
<comment type="similarity">
    <text evidence="1">Belongs to the protein-tyrosine phosphatase family.</text>
</comment>
<dbReference type="InterPro" id="IPR000387">
    <property type="entry name" value="Tyr_Pase_dom"/>
</dbReference>
<gene>
    <name evidence="7" type="ORF">DdX_18154</name>
</gene>
<feature type="domain" description="Tyrosine specific protein phosphatases" evidence="6">
    <location>
        <begin position="239"/>
        <end position="312"/>
    </location>
</feature>
<comment type="caution">
    <text evidence="7">The sequence shown here is derived from an EMBL/GenBank/DDBJ whole genome shotgun (WGS) entry which is preliminary data.</text>
</comment>
<reference evidence="7" key="1">
    <citation type="submission" date="2022-01" db="EMBL/GenBank/DDBJ databases">
        <title>Genome Sequence Resource for Two Populations of Ditylenchus destructor, the Migratory Endoparasitic Phytonematode.</title>
        <authorList>
            <person name="Zhang H."/>
            <person name="Lin R."/>
            <person name="Xie B."/>
        </authorList>
    </citation>
    <scope>NUCLEOTIDE SEQUENCE</scope>
    <source>
        <strain evidence="7">BazhouSP</strain>
    </source>
</reference>
<protein>
    <recommendedName>
        <fullName evidence="2">protein-tyrosine-phosphatase</fullName>
        <ecNumber evidence="2">3.1.3.48</ecNumber>
    </recommendedName>
</protein>
<keyword evidence="4" id="KW-0904">Protein phosphatase</keyword>
<keyword evidence="8" id="KW-1185">Reference proteome</keyword>
<accession>A0AAD4MK71</accession>
<dbReference type="InterPro" id="IPR029021">
    <property type="entry name" value="Prot-tyrosine_phosphatase-like"/>
</dbReference>
<keyword evidence="3" id="KW-0378">Hydrolase</keyword>
<evidence type="ECO:0000256" key="1">
    <source>
        <dbReference type="ARBA" id="ARBA00009580"/>
    </source>
</evidence>
<dbReference type="Gene3D" id="3.90.190.10">
    <property type="entry name" value="Protein tyrosine phosphatase superfamily"/>
    <property type="match status" value="1"/>
</dbReference>
<dbReference type="SUPFAM" id="SSF52799">
    <property type="entry name" value="(Phosphotyrosine protein) phosphatases II"/>
    <property type="match status" value="1"/>
</dbReference>
<dbReference type="CDD" id="cd00047">
    <property type="entry name" value="PTPc"/>
    <property type="match status" value="1"/>
</dbReference>
<feature type="domain" description="Tyrosine-protein phosphatase" evidence="5">
    <location>
        <begin position="17"/>
        <end position="321"/>
    </location>
</feature>
<dbReference type="SMART" id="SM00194">
    <property type="entry name" value="PTPc"/>
    <property type="match status" value="1"/>
</dbReference>
<evidence type="ECO:0000256" key="2">
    <source>
        <dbReference type="ARBA" id="ARBA00013064"/>
    </source>
</evidence>
<dbReference type="InterPro" id="IPR050348">
    <property type="entry name" value="Protein-Tyr_Phosphatase"/>
</dbReference>
<name>A0AAD4MK71_9BILA</name>
<evidence type="ECO:0000259" key="6">
    <source>
        <dbReference type="PROSITE" id="PS50056"/>
    </source>
</evidence>
<dbReference type="InterPro" id="IPR000242">
    <property type="entry name" value="PTP_cat"/>
</dbReference>
<dbReference type="GO" id="GO:0004725">
    <property type="term" value="F:protein tyrosine phosphatase activity"/>
    <property type="evidence" value="ECO:0007669"/>
    <property type="project" value="UniProtKB-EC"/>
</dbReference>
<sequence length="367" mass="42871">MKRIEDLCNNKDASKKIKDEFEAIPYHGEENFPKKLVPLTSITKATDRYEKVRPFTDENDKNRIKLQNHPNDYVNDQFQIKRWHNDKHPVKFVATQGPTAASIELLWKAVFQEGISIIVMLTNTTECKVDKEGKTKVCEKCNEYWPTVKVDGKYRLKYILKYKDEDETELEVLMHASTEICSMKQQDKPSYGHVRKFTLTGKKQGVVVTHEVTQYHFLDWKDHSAPDPGEEEKVRVFMQDIRKDAQKVLKKFPHNIPIIAHCAAGIGRTGTFFLIFVMILQVEANAKVDPQEITKVMREQRMNMIHVSEQYEYSLKFVLTEFHDGRIKPLVDSTVSNQKKWNEMEDQNETFVTKMFNLPSFSQCLVM</sequence>
<dbReference type="AlphaFoldDB" id="A0AAD4MK71"/>
<evidence type="ECO:0000259" key="5">
    <source>
        <dbReference type="PROSITE" id="PS50055"/>
    </source>
</evidence>
<dbReference type="SMART" id="SM00404">
    <property type="entry name" value="PTPc_motif"/>
    <property type="match status" value="1"/>
</dbReference>
<evidence type="ECO:0000256" key="3">
    <source>
        <dbReference type="ARBA" id="ARBA00022801"/>
    </source>
</evidence>
<dbReference type="Proteomes" id="UP001201812">
    <property type="component" value="Unassembled WGS sequence"/>
</dbReference>
<evidence type="ECO:0000313" key="7">
    <source>
        <dbReference type="EMBL" id="KAI1698004.1"/>
    </source>
</evidence>
<dbReference type="EC" id="3.1.3.48" evidence="2"/>
<dbReference type="Pfam" id="PF00102">
    <property type="entry name" value="Y_phosphatase"/>
    <property type="match status" value="1"/>
</dbReference>
<dbReference type="PROSITE" id="PS50055">
    <property type="entry name" value="TYR_PHOSPHATASE_PTP"/>
    <property type="match status" value="1"/>
</dbReference>
<evidence type="ECO:0000313" key="8">
    <source>
        <dbReference type="Proteomes" id="UP001201812"/>
    </source>
</evidence>
<dbReference type="EMBL" id="JAKKPZ010000240">
    <property type="protein sequence ID" value="KAI1698004.1"/>
    <property type="molecule type" value="Genomic_DNA"/>
</dbReference>